<dbReference type="Pfam" id="PF02470">
    <property type="entry name" value="MlaD"/>
    <property type="match status" value="1"/>
</dbReference>
<evidence type="ECO:0000259" key="1">
    <source>
        <dbReference type="Pfam" id="PF02470"/>
    </source>
</evidence>
<organism evidence="3 4">
    <name type="scientific">Prauserella marina</name>
    <dbReference type="NCBI Taxonomy" id="530584"/>
    <lineage>
        <taxon>Bacteria</taxon>
        <taxon>Bacillati</taxon>
        <taxon>Actinomycetota</taxon>
        <taxon>Actinomycetes</taxon>
        <taxon>Pseudonocardiales</taxon>
        <taxon>Pseudonocardiaceae</taxon>
        <taxon>Prauserella</taxon>
    </lineage>
</organism>
<dbReference type="InterPro" id="IPR005693">
    <property type="entry name" value="Mce"/>
</dbReference>
<dbReference type="OrthoDB" id="4516955at2"/>
<dbReference type="KEGG" id="pmad:BAY61_02670"/>
<dbReference type="GO" id="GO:0005576">
    <property type="term" value="C:extracellular region"/>
    <property type="evidence" value="ECO:0007669"/>
    <property type="project" value="TreeGrafter"/>
</dbReference>
<dbReference type="STRING" id="530584.SAMN05421630_103490"/>
<dbReference type="NCBIfam" id="TIGR00996">
    <property type="entry name" value="Mtu_fam_mce"/>
    <property type="match status" value="1"/>
</dbReference>
<dbReference type="PANTHER" id="PTHR33371">
    <property type="entry name" value="INTERMEMBRANE PHOSPHOLIPID TRANSPORT SYSTEM BINDING PROTEIN MLAD-RELATED"/>
    <property type="match status" value="1"/>
</dbReference>
<dbReference type="InterPro" id="IPR003399">
    <property type="entry name" value="Mce/MlaD"/>
</dbReference>
<keyword evidence="4" id="KW-1185">Reference proteome</keyword>
<gene>
    <name evidence="3" type="ORF">SAMN05421630_103490</name>
</gene>
<dbReference type="Pfam" id="PF11887">
    <property type="entry name" value="Mce4_CUP1"/>
    <property type="match status" value="1"/>
</dbReference>
<dbReference type="Proteomes" id="UP000199494">
    <property type="component" value="Unassembled WGS sequence"/>
</dbReference>
<reference evidence="3 4" key="1">
    <citation type="submission" date="2016-10" db="EMBL/GenBank/DDBJ databases">
        <authorList>
            <person name="de Groot N.N."/>
        </authorList>
    </citation>
    <scope>NUCLEOTIDE SEQUENCE [LARGE SCALE GENOMIC DNA]</scope>
    <source>
        <strain evidence="3 4">CGMCC 4.5506</strain>
    </source>
</reference>
<feature type="domain" description="Mce/MlaD" evidence="1">
    <location>
        <begin position="37"/>
        <end position="111"/>
    </location>
</feature>
<dbReference type="PANTHER" id="PTHR33371:SF4">
    <property type="entry name" value="INTERMEMBRANE PHOSPHOLIPID TRANSPORT SYSTEM BINDING PROTEIN MLAD"/>
    <property type="match status" value="1"/>
</dbReference>
<dbReference type="InterPro" id="IPR052336">
    <property type="entry name" value="MlaD_Phospholipid_Transporter"/>
</dbReference>
<dbReference type="AlphaFoldDB" id="A0A222VYB8"/>
<proteinExistence type="predicted"/>
<name>A0A222VYB8_9PSEU</name>
<dbReference type="EMBL" id="FMZE01000003">
    <property type="protein sequence ID" value="SDC75264.1"/>
    <property type="molecule type" value="Genomic_DNA"/>
</dbReference>
<dbReference type="RefSeq" id="WP_091802569.1">
    <property type="nucleotide sequence ID" value="NZ_CP016353.1"/>
</dbReference>
<evidence type="ECO:0000313" key="3">
    <source>
        <dbReference type="EMBL" id="SDC75264.1"/>
    </source>
</evidence>
<accession>A0A222VYB8</accession>
<evidence type="ECO:0000313" key="4">
    <source>
        <dbReference type="Proteomes" id="UP000199494"/>
    </source>
</evidence>
<evidence type="ECO:0000259" key="2">
    <source>
        <dbReference type="Pfam" id="PF11887"/>
    </source>
</evidence>
<feature type="domain" description="Mammalian cell entry C-terminal" evidence="2">
    <location>
        <begin position="118"/>
        <end position="293"/>
    </location>
</feature>
<protein>
    <submittedName>
        <fullName evidence="3">Virulence factor Mce family protein</fullName>
    </submittedName>
</protein>
<dbReference type="InterPro" id="IPR024516">
    <property type="entry name" value="Mce_C"/>
</dbReference>
<sequence length="394" mass="41146">MTDTRFGQTLTRGVAIACVLGLVVAGALWWTLRDASSKHVTAYFPSAIGLYEGNSVRVLGVEMGEVTSVRPKGDQVEVELRYDRSVTIPAGANAVIVAPSLVSDRYVQLAPAYTGGDTLPDGAIIPMNRTAVPLEVDELTSSLSEVSESLGPNGANANGSLSDLLNTLSANVDGNGRKLNDTITKLGQAAGTLSGNSGDLFKTVENLASFSTTLAESDGQVRQFETQLADVSSFLDREKDNLAATVEQLGTTLYSVRDFIEANRGRVKSNVDKLAGITQVLVDQRAALAETLDIAPLALGNLANTYNASSGTLDARANLNELTQPPIVMICGFLKQTPDALDALGDLCGSVAPLLDKAVPLPSLAQSVNALNQGKLPPLPVPLTGQLMSPGGGQ</sequence>